<feature type="chain" id="PRO_5001940068" evidence="1">
    <location>
        <begin position="18"/>
        <end position="168"/>
    </location>
</feature>
<keyword evidence="3" id="KW-1185">Reference proteome</keyword>
<dbReference type="RefSeq" id="WP_044216251.1">
    <property type="nucleotide sequence ID" value="NZ_CAKZLC010000353.1"/>
</dbReference>
<protein>
    <submittedName>
        <fullName evidence="2">Uncharacterized protein</fullName>
    </submittedName>
</protein>
<evidence type="ECO:0000256" key="1">
    <source>
        <dbReference type="SAM" id="SignalP"/>
    </source>
</evidence>
<organism evidence="2 3">
    <name type="scientific">Phaeodactylibacter xiamenensis</name>
    <dbReference type="NCBI Taxonomy" id="1524460"/>
    <lineage>
        <taxon>Bacteria</taxon>
        <taxon>Pseudomonadati</taxon>
        <taxon>Bacteroidota</taxon>
        <taxon>Saprospiria</taxon>
        <taxon>Saprospirales</taxon>
        <taxon>Haliscomenobacteraceae</taxon>
        <taxon>Phaeodactylibacter</taxon>
    </lineage>
</organism>
<reference evidence="2 3" key="1">
    <citation type="journal article" date="2014" name="Int. J. Syst. Evol. Microbiol.">
        <title>Phaeodactylibacter xiamenensis gen. nov., sp. nov., a member of the family Saprospiraceae isolated from the marine alga Phaeodactylum tricornutum.</title>
        <authorList>
            <person name="Chen Z.Jr."/>
            <person name="Lei X."/>
            <person name="Lai Q."/>
            <person name="Li Y."/>
            <person name="Zhang B."/>
            <person name="Zhang J."/>
            <person name="Zhang H."/>
            <person name="Yang L."/>
            <person name="Zheng W."/>
            <person name="Tian Y."/>
            <person name="Yu Z."/>
            <person name="Xu H.Jr."/>
            <person name="Zheng T."/>
        </authorList>
    </citation>
    <scope>NUCLEOTIDE SEQUENCE [LARGE SCALE GENOMIC DNA]</scope>
    <source>
        <strain evidence="2 3">KD52</strain>
    </source>
</reference>
<keyword evidence="1" id="KW-0732">Signal</keyword>
<name>A0A098SAA9_9BACT</name>
<proteinExistence type="predicted"/>
<sequence>MRLFTLMLILCSTGALSAQKVLQIEKYGSPKTEKIHIGSVIDYRLAGEESFREGYIEDIRVEDSLIVFGDRYVNVHDIAELRFARGWGKAVGTSLMIFGGSWSGFALLGYATDGNPETSYSGRDAAVTVISAGLGYALAKLVRYRKVRIGRRYRLRLLDLRFSVDPRA</sequence>
<dbReference type="EMBL" id="JPOS01000006">
    <property type="protein sequence ID" value="KGE89464.1"/>
    <property type="molecule type" value="Genomic_DNA"/>
</dbReference>
<comment type="caution">
    <text evidence="2">The sequence shown here is derived from an EMBL/GenBank/DDBJ whole genome shotgun (WGS) entry which is preliminary data.</text>
</comment>
<evidence type="ECO:0000313" key="2">
    <source>
        <dbReference type="EMBL" id="KGE89464.1"/>
    </source>
</evidence>
<dbReference type="AlphaFoldDB" id="A0A098SAA9"/>
<dbReference type="STRING" id="1524460.IX84_02450"/>
<dbReference type="OrthoDB" id="1495079at2"/>
<dbReference type="Proteomes" id="UP000029736">
    <property type="component" value="Unassembled WGS sequence"/>
</dbReference>
<gene>
    <name evidence="2" type="ORF">IX84_02450</name>
</gene>
<accession>A0A098SAA9</accession>
<evidence type="ECO:0000313" key="3">
    <source>
        <dbReference type="Proteomes" id="UP000029736"/>
    </source>
</evidence>
<feature type="signal peptide" evidence="1">
    <location>
        <begin position="1"/>
        <end position="17"/>
    </location>
</feature>